<dbReference type="RefSeq" id="WP_193179705.1">
    <property type="nucleotide sequence ID" value="NZ_JACVXA010000007.1"/>
</dbReference>
<comment type="similarity">
    <text evidence="1">Belongs to the LysR transcriptional regulatory family.</text>
</comment>
<dbReference type="Proteomes" id="UP000609121">
    <property type="component" value="Unassembled WGS sequence"/>
</dbReference>
<accession>A0A8J6YTC8</accession>
<dbReference type="InterPro" id="IPR050950">
    <property type="entry name" value="HTH-type_LysR_regulators"/>
</dbReference>
<feature type="domain" description="HTH lysR-type" evidence="6">
    <location>
        <begin position="5"/>
        <end position="62"/>
    </location>
</feature>
<evidence type="ECO:0000259" key="6">
    <source>
        <dbReference type="PROSITE" id="PS50931"/>
    </source>
</evidence>
<dbReference type="InterPro" id="IPR000847">
    <property type="entry name" value="LysR_HTH_N"/>
</dbReference>
<organism evidence="7 8">
    <name type="scientific">Mangrovicoccus algicola</name>
    <dbReference type="NCBI Taxonomy" id="2771008"/>
    <lineage>
        <taxon>Bacteria</taxon>
        <taxon>Pseudomonadati</taxon>
        <taxon>Pseudomonadota</taxon>
        <taxon>Alphaproteobacteria</taxon>
        <taxon>Rhodobacterales</taxon>
        <taxon>Paracoccaceae</taxon>
        <taxon>Mangrovicoccus</taxon>
    </lineage>
</organism>
<dbReference type="CDD" id="cd08440">
    <property type="entry name" value="PBP2_LTTR_like_4"/>
    <property type="match status" value="1"/>
</dbReference>
<dbReference type="Pfam" id="PF03466">
    <property type="entry name" value="LysR_substrate"/>
    <property type="match status" value="1"/>
</dbReference>
<keyword evidence="5" id="KW-0732">Signal</keyword>
<evidence type="ECO:0000256" key="3">
    <source>
        <dbReference type="ARBA" id="ARBA00023125"/>
    </source>
</evidence>
<keyword evidence="3" id="KW-0238">DNA-binding</keyword>
<dbReference type="PROSITE" id="PS50931">
    <property type="entry name" value="HTH_LYSR"/>
    <property type="match status" value="1"/>
</dbReference>
<evidence type="ECO:0000313" key="7">
    <source>
        <dbReference type="EMBL" id="MBE3637285.1"/>
    </source>
</evidence>
<evidence type="ECO:0000256" key="1">
    <source>
        <dbReference type="ARBA" id="ARBA00009437"/>
    </source>
</evidence>
<dbReference type="PANTHER" id="PTHR30419">
    <property type="entry name" value="HTH-TYPE TRANSCRIPTIONAL REGULATOR YBHD"/>
    <property type="match status" value="1"/>
</dbReference>
<dbReference type="Gene3D" id="3.40.190.290">
    <property type="match status" value="1"/>
</dbReference>
<protein>
    <submittedName>
        <fullName evidence="7">LysR family transcriptional regulator</fullName>
    </submittedName>
</protein>
<dbReference type="SUPFAM" id="SSF46785">
    <property type="entry name" value="Winged helix' DNA-binding domain"/>
    <property type="match status" value="1"/>
</dbReference>
<dbReference type="PRINTS" id="PR00039">
    <property type="entry name" value="HTHLYSR"/>
</dbReference>
<keyword evidence="4" id="KW-0804">Transcription</keyword>
<dbReference type="SUPFAM" id="SSF53850">
    <property type="entry name" value="Periplasmic binding protein-like II"/>
    <property type="match status" value="1"/>
</dbReference>
<evidence type="ECO:0000256" key="2">
    <source>
        <dbReference type="ARBA" id="ARBA00023015"/>
    </source>
</evidence>
<feature type="signal peptide" evidence="5">
    <location>
        <begin position="1"/>
        <end position="24"/>
    </location>
</feature>
<dbReference type="InterPro" id="IPR036388">
    <property type="entry name" value="WH-like_DNA-bd_sf"/>
</dbReference>
<dbReference type="InterPro" id="IPR005119">
    <property type="entry name" value="LysR_subst-bd"/>
</dbReference>
<evidence type="ECO:0000256" key="5">
    <source>
        <dbReference type="SAM" id="SignalP"/>
    </source>
</evidence>
<evidence type="ECO:0000256" key="4">
    <source>
        <dbReference type="ARBA" id="ARBA00023163"/>
    </source>
</evidence>
<dbReference type="AlphaFoldDB" id="A0A8J6YTC8"/>
<keyword evidence="2" id="KW-0805">Transcription regulation</keyword>
<dbReference type="PANTHER" id="PTHR30419:SF8">
    <property type="entry name" value="NITROGEN ASSIMILATION TRANSCRIPTIONAL ACTIVATOR-RELATED"/>
    <property type="match status" value="1"/>
</dbReference>
<comment type="caution">
    <text evidence="7">The sequence shown here is derived from an EMBL/GenBank/DDBJ whole genome shotgun (WGS) entry which is preliminary data.</text>
</comment>
<dbReference type="FunFam" id="1.10.10.10:FF:000001">
    <property type="entry name" value="LysR family transcriptional regulator"/>
    <property type="match status" value="1"/>
</dbReference>
<keyword evidence="8" id="KW-1185">Reference proteome</keyword>
<evidence type="ECO:0000313" key="8">
    <source>
        <dbReference type="Proteomes" id="UP000609121"/>
    </source>
</evidence>
<dbReference type="InterPro" id="IPR036390">
    <property type="entry name" value="WH_DNA-bd_sf"/>
</dbReference>
<dbReference type="GO" id="GO:0003677">
    <property type="term" value="F:DNA binding"/>
    <property type="evidence" value="ECO:0007669"/>
    <property type="project" value="UniProtKB-KW"/>
</dbReference>
<proteinExistence type="inferred from homology"/>
<sequence length="301" mass="31660">MRYPPSTKQVLVFLAVARHLKFLAAAEALNMSQPAVTAQILELERNLGLRLFHRTKREVALTPEGRDLVPMMARIAETLEAVVEASEELGAGRRGRVRIAVLPSVAASILPGAIAGFRAAHPGIEIAVADVLAEEILALVRSGEADFGIGPRAGADRSIVAETFLTDELCAFMPGDHPLAREEAPDLRRCAGFPQVVTTQGSSVRGLLEAALAAEGARIEIALEVAYISTALAAARAGLGIAILPRSAAEAGNAAGLACRRVGPGGLPRQLQILTRRGRDLTVAAGLLRDWLRADAADRAG</sequence>
<gene>
    <name evidence="7" type="ORF">ICN82_03600</name>
</gene>
<name>A0A8J6YTC8_9RHOB</name>
<dbReference type="Gene3D" id="1.10.10.10">
    <property type="entry name" value="Winged helix-like DNA-binding domain superfamily/Winged helix DNA-binding domain"/>
    <property type="match status" value="1"/>
</dbReference>
<dbReference type="GO" id="GO:0003700">
    <property type="term" value="F:DNA-binding transcription factor activity"/>
    <property type="evidence" value="ECO:0007669"/>
    <property type="project" value="InterPro"/>
</dbReference>
<dbReference type="GO" id="GO:0005829">
    <property type="term" value="C:cytosol"/>
    <property type="evidence" value="ECO:0007669"/>
    <property type="project" value="TreeGrafter"/>
</dbReference>
<feature type="chain" id="PRO_5035170083" evidence="5">
    <location>
        <begin position="25"/>
        <end position="301"/>
    </location>
</feature>
<dbReference type="Pfam" id="PF00126">
    <property type="entry name" value="HTH_1"/>
    <property type="match status" value="1"/>
</dbReference>
<reference evidence="7" key="1">
    <citation type="submission" date="2020-09" db="EMBL/GenBank/DDBJ databases">
        <title>A novel bacterium of genus Mangrovicoccus, isolated from South China Sea.</title>
        <authorList>
            <person name="Huang H."/>
            <person name="Mo K."/>
            <person name="Hu Y."/>
        </authorList>
    </citation>
    <scope>NUCLEOTIDE SEQUENCE</scope>
    <source>
        <strain evidence="7">HB182678</strain>
    </source>
</reference>
<dbReference type="EMBL" id="JACVXA010000007">
    <property type="protein sequence ID" value="MBE3637285.1"/>
    <property type="molecule type" value="Genomic_DNA"/>
</dbReference>